<sequence length="337" mass="38942">MFKNTYQSGLLTIFYSCGSNPLSLWDLKVQNEHIKRVTDNEINSIVLEVVSTNITTTYITCPKNNISLGIKLPFLIIILKNLKRYFSFEIVVLDNKNMRRRFNISNFQSTTKIRPFCTTMPITLSGGWNQIQFNLSDFTHRAYGSKFTEVVRVQVHANTRLRRIYFSDRLYSEDELPHEYKLFLPLQPKQRMPRNEQQRDEAASKRAPIKFLSKVKKDEIHLKTIRPVKVSVSEHTQKDANTDETKEAKNDGEIIGVKGSMLDYEVYGQPEPENDDALEAAIMNKVKKVSDETVEYTIKLAEETYLNHMKTLLAEDTEEVNEVLVVDSKKGGLNTYE</sequence>
<dbReference type="InterPro" id="IPR040441">
    <property type="entry name" value="CFA20/CFAP20DC"/>
</dbReference>
<dbReference type="PANTHER" id="PTHR12458">
    <property type="entry name" value="ORF PROTEIN"/>
    <property type="match status" value="1"/>
</dbReference>
<evidence type="ECO:0000313" key="2">
    <source>
        <dbReference type="EMBL" id="KAG7301578.1"/>
    </source>
</evidence>
<gene>
    <name evidence="2" type="ORF">JYU34_014550</name>
</gene>
<evidence type="ECO:0000313" key="3">
    <source>
        <dbReference type="Proteomes" id="UP000823941"/>
    </source>
</evidence>
<organism evidence="2 3">
    <name type="scientific">Plutella xylostella</name>
    <name type="common">Diamondback moth</name>
    <name type="synonym">Plutella maculipennis</name>
    <dbReference type="NCBI Taxonomy" id="51655"/>
    <lineage>
        <taxon>Eukaryota</taxon>
        <taxon>Metazoa</taxon>
        <taxon>Ecdysozoa</taxon>
        <taxon>Arthropoda</taxon>
        <taxon>Hexapoda</taxon>
        <taxon>Insecta</taxon>
        <taxon>Pterygota</taxon>
        <taxon>Neoptera</taxon>
        <taxon>Endopterygota</taxon>
        <taxon>Lepidoptera</taxon>
        <taxon>Glossata</taxon>
        <taxon>Ditrysia</taxon>
        <taxon>Yponomeutoidea</taxon>
        <taxon>Plutellidae</taxon>
        <taxon>Plutella</taxon>
    </lineage>
</organism>
<proteinExistence type="predicted"/>
<feature type="domain" description="CFA20" evidence="1">
    <location>
        <begin position="1"/>
        <end position="183"/>
    </location>
</feature>
<name>A0ABQ7Q9M6_PLUXY</name>
<dbReference type="EMBL" id="JAHIBW010000019">
    <property type="protein sequence ID" value="KAG7301578.1"/>
    <property type="molecule type" value="Genomic_DNA"/>
</dbReference>
<comment type="caution">
    <text evidence="2">The sequence shown here is derived from an EMBL/GenBank/DDBJ whole genome shotgun (WGS) entry which is preliminary data.</text>
</comment>
<dbReference type="Pfam" id="PF05018">
    <property type="entry name" value="CFA20_dom"/>
    <property type="match status" value="1"/>
</dbReference>
<dbReference type="Proteomes" id="UP000823941">
    <property type="component" value="Chromosome 19"/>
</dbReference>
<reference evidence="2 3" key="1">
    <citation type="submission" date="2021-06" db="EMBL/GenBank/DDBJ databases">
        <title>A haploid diamondback moth (Plutella xylostella L.) genome assembly resolves 31 chromosomes and identifies a diamide resistance mutation.</title>
        <authorList>
            <person name="Ward C.M."/>
            <person name="Perry K.D."/>
            <person name="Baker G."/>
            <person name="Powis K."/>
            <person name="Heckel D.G."/>
            <person name="Baxter S.W."/>
        </authorList>
    </citation>
    <scope>NUCLEOTIDE SEQUENCE [LARGE SCALE GENOMIC DNA]</scope>
    <source>
        <strain evidence="2 3">LV</strain>
        <tissue evidence="2">Single pupa</tissue>
    </source>
</reference>
<protein>
    <recommendedName>
        <fullName evidence="1">CFA20 domain-containing protein</fullName>
    </recommendedName>
</protein>
<dbReference type="PROSITE" id="PS51257">
    <property type="entry name" value="PROKAR_LIPOPROTEIN"/>
    <property type="match status" value="1"/>
</dbReference>
<dbReference type="InterPro" id="IPR007714">
    <property type="entry name" value="CFA20_dom"/>
</dbReference>
<accession>A0ABQ7Q9M6</accession>
<evidence type="ECO:0000259" key="1">
    <source>
        <dbReference type="Pfam" id="PF05018"/>
    </source>
</evidence>
<keyword evidence="3" id="KW-1185">Reference proteome</keyword>